<dbReference type="Gene3D" id="3.30.1460.30">
    <property type="entry name" value="YgaC/TfoX-N like chaperone"/>
    <property type="match status" value="1"/>
</dbReference>
<dbReference type="EMBL" id="CP104562">
    <property type="protein sequence ID" value="UXH79020.1"/>
    <property type="molecule type" value="Genomic_DNA"/>
</dbReference>
<evidence type="ECO:0000259" key="2">
    <source>
        <dbReference type="Pfam" id="PF04993"/>
    </source>
</evidence>
<proteinExistence type="predicted"/>
<name>A0ABY6B2G4_9BURK</name>
<evidence type="ECO:0000313" key="3">
    <source>
        <dbReference type="EMBL" id="UXH79020.1"/>
    </source>
</evidence>
<evidence type="ECO:0000313" key="4">
    <source>
        <dbReference type="Proteomes" id="UP001064933"/>
    </source>
</evidence>
<organism evidence="3 4">
    <name type="scientific">Roseateles amylovorans</name>
    <dbReference type="NCBI Taxonomy" id="2978473"/>
    <lineage>
        <taxon>Bacteria</taxon>
        <taxon>Pseudomonadati</taxon>
        <taxon>Pseudomonadota</taxon>
        <taxon>Betaproteobacteria</taxon>
        <taxon>Burkholderiales</taxon>
        <taxon>Sphaerotilaceae</taxon>
        <taxon>Roseateles</taxon>
    </lineage>
</organism>
<dbReference type="RefSeq" id="WP_261758840.1">
    <property type="nucleotide sequence ID" value="NZ_CP104562.2"/>
</dbReference>
<dbReference type="Pfam" id="PF04993">
    <property type="entry name" value="TfoX_N"/>
    <property type="match status" value="1"/>
</dbReference>
<protein>
    <submittedName>
        <fullName evidence="3">TfoX/Sxy family protein</fullName>
    </submittedName>
</protein>
<feature type="domain" description="TfoX N-terminal" evidence="2">
    <location>
        <begin position="23"/>
        <end position="119"/>
    </location>
</feature>
<dbReference type="SUPFAM" id="SSF159894">
    <property type="entry name" value="YgaC/TfoX-N like"/>
    <property type="match status" value="1"/>
</dbReference>
<keyword evidence="4" id="KW-1185">Reference proteome</keyword>
<feature type="region of interest" description="Disordered" evidence="1">
    <location>
        <begin position="126"/>
        <end position="171"/>
    </location>
</feature>
<gene>
    <name evidence="3" type="ORF">N4261_03530</name>
</gene>
<dbReference type="Proteomes" id="UP001064933">
    <property type="component" value="Chromosome"/>
</dbReference>
<reference evidence="3" key="1">
    <citation type="submission" date="2022-10" db="EMBL/GenBank/DDBJ databases">
        <title>Characterization and whole genome sequencing of a new Roseateles species, isolated from fresh water.</title>
        <authorList>
            <person name="Guliayeva D.Y."/>
            <person name="Akhremchuk A.E."/>
            <person name="Sikolenko M.A."/>
            <person name="Valentovich L.N."/>
            <person name="Sidarenka A.V."/>
        </authorList>
    </citation>
    <scope>NUCLEOTIDE SEQUENCE</scope>
    <source>
        <strain evidence="3">BIM B-1768</strain>
    </source>
</reference>
<sequence>MVTRSPTRRPAAPVNAFAAHCSELLSPLGPVRSRRMFGGHGLYVDDLFIGLILRDQLYLKSDAQSRPRYLAAGCEPFRYSRTRADGTTVEADLSFFQPPEDALESPALMRPWGRLAMESALRSANAKGTKVAKAAEKTKSAKPTQRVKSHRGANGLEAVKPSPAAVRKKTA</sequence>
<dbReference type="InterPro" id="IPR007076">
    <property type="entry name" value="TfoX_N"/>
</dbReference>
<accession>A0ABY6B2G4</accession>
<evidence type="ECO:0000256" key="1">
    <source>
        <dbReference type="SAM" id="MobiDB-lite"/>
    </source>
</evidence>